<dbReference type="NCBIfam" id="TIGR00874">
    <property type="entry name" value="talAB"/>
    <property type="match status" value="1"/>
</dbReference>
<keyword evidence="6" id="KW-0704">Schiff base</keyword>
<comment type="catalytic activity">
    <reaction evidence="7">
        <text>D-sedoheptulose 7-phosphate + D-glyceraldehyde 3-phosphate = D-erythrose 4-phosphate + beta-D-fructose 6-phosphate</text>
        <dbReference type="Rhea" id="RHEA:17053"/>
        <dbReference type="ChEBI" id="CHEBI:16897"/>
        <dbReference type="ChEBI" id="CHEBI:57483"/>
        <dbReference type="ChEBI" id="CHEBI:57634"/>
        <dbReference type="ChEBI" id="CHEBI:59776"/>
        <dbReference type="EC" id="2.2.1.2"/>
    </reaction>
</comment>
<dbReference type="CDD" id="cd00957">
    <property type="entry name" value="Transaldolase_TalAB"/>
    <property type="match status" value="1"/>
</dbReference>
<dbReference type="InterPro" id="IPR001585">
    <property type="entry name" value="TAL/FSA"/>
</dbReference>
<dbReference type="InterPro" id="IPR004730">
    <property type="entry name" value="Transaldolase_1"/>
</dbReference>
<accession>A0ABR1BB96</accession>
<keyword evidence="5 7" id="KW-0570">Pentose shunt</keyword>
<evidence type="ECO:0000256" key="5">
    <source>
        <dbReference type="ARBA" id="ARBA00023126"/>
    </source>
</evidence>
<proteinExistence type="inferred from homology"/>
<reference evidence="8 9" key="1">
    <citation type="submission" date="2023-09" db="EMBL/GenBank/DDBJ databases">
        <title>Genomes of two closely related lineages of the louse Polyplax serrata with different host specificities.</title>
        <authorList>
            <person name="Martinu J."/>
            <person name="Tarabai H."/>
            <person name="Stefka J."/>
            <person name="Hypsa V."/>
        </authorList>
    </citation>
    <scope>NUCLEOTIDE SEQUENCE [LARGE SCALE GENOMIC DNA]</scope>
    <source>
        <strain evidence="8">98ZLc_SE</strain>
    </source>
</reference>
<comment type="function">
    <text evidence="7">Catalyzes the rate-limiting step of the non-oxidative phase in the pentose phosphate pathway. Catalyzes the reversible conversion of sedheptulose-7-phosphate and D-glyceraldehyde 3-phosphate into erythrose-4-phosphate and beta-D-fructose 6-phosphate.</text>
</comment>
<evidence type="ECO:0000313" key="8">
    <source>
        <dbReference type="EMBL" id="KAK6637607.1"/>
    </source>
</evidence>
<gene>
    <name evidence="8" type="ORF">RUM44_008029</name>
</gene>
<dbReference type="PANTHER" id="PTHR10683">
    <property type="entry name" value="TRANSALDOLASE"/>
    <property type="match status" value="1"/>
</dbReference>
<dbReference type="EC" id="2.2.1.2" evidence="3 7"/>
<dbReference type="HAMAP" id="MF_00492">
    <property type="entry name" value="Transaldolase_1"/>
    <property type="match status" value="1"/>
</dbReference>
<dbReference type="EMBL" id="JAWJWF010000002">
    <property type="protein sequence ID" value="KAK6637607.1"/>
    <property type="molecule type" value="Genomic_DNA"/>
</dbReference>
<evidence type="ECO:0000256" key="1">
    <source>
        <dbReference type="ARBA" id="ARBA00004857"/>
    </source>
</evidence>
<dbReference type="PANTHER" id="PTHR10683:SF18">
    <property type="entry name" value="TRANSALDOLASE"/>
    <property type="match status" value="1"/>
</dbReference>
<evidence type="ECO:0000256" key="6">
    <source>
        <dbReference type="ARBA" id="ARBA00023270"/>
    </source>
</evidence>
<evidence type="ECO:0000313" key="9">
    <source>
        <dbReference type="Proteomes" id="UP001359485"/>
    </source>
</evidence>
<dbReference type="PROSITE" id="PS00958">
    <property type="entry name" value="TRANSALDOLASE_2"/>
    <property type="match status" value="1"/>
</dbReference>
<evidence type="ECO:0000256" key="2">
    <source>
        <dbReference type="ARBA" id="ARBA00008012"/>
    </source>
</evidence>
<comment type="caution">
    <text evidence="8">The sequence shown here is derived from an EMBL/GenBank/DDBJ whole genome shotgun (WGS) entry which is preliminary data.</text>
</comment>
<evidence type="ECO:0000256" key="4">
    <source>
        <dbReference type="ARBA" id="ARBA00022679"/>
    </source>
</evidence>
<evidence type="ECO:0000256" key="3">
    <source>
        <dbReference type="ARBA" id="ARBA00013151"/>
    </source>
</evidence>
<keyword evidence="4 7" id="KW-0808">Transferase</keyword>
<dbReference type="PROSITE" id="PS01054">
    <property type="entry name" value="TRANSALDOLASE_1"/>
    <property type="match status" value="1"/>
</dbReference>
<organism evidence="8 9">
    <name type="scientific">Polyplax serrata</name>
    <name type="common">Common mouse louse</name>
    <dbReference type="NCBI Taxonomy" id="468196"/>
    <lineage>
        <taxon>Eukaryota</taxon>
        <taxon>Metazoa</taxon>
        <taxon>Ecdysozoa</taxon>
        <taxon>Arthropoda</taxon>
        <taxon>Hexapoda</taxon>
        <taxon>Insecta</taxon>
        <taxon>Pterygota</taxon>
        <taxon>Neoptera</taxon>
        <taxon>Paraneoptera</taxon>
        <taxon>Psocodea</taxon>
        <taxon>Troctomorpha</taxon>
        <taxon>Phthiraptera</taxon>
        <taxon>Anoplura</taxon>
        <taxon>Polyplacidae</taxon>
        <taxon>Polyplax</taxon>
    </lineage>
</organism>
<dbReference type="InterPro" id="IPR013785">
    <property type="entry name" value="Aldolase_TIM"/>
</dbReference>
<evidence type="ECO:0000256" key="7">
    <source>
        <dbReference type="RuleBase" id="RU000501"/>
    </source>
</evidence>
<dbReference type="NCBIfam" id="NF009001">
    <property type="entry name" value="PRK12346.1"/>
    <property type="match status" value="1"/>
</dbReference>
<name>A0ABR1BB96_POLSC</name>
<dbReference type="Proteomes" id="UP001359485">
    <property type="component" value="Unassembled WGS sequence"/>
</dbReference>
<keyword evidence="9" id="KW-1185">Reference proteome</keyword>
<comment type="similarity">
    <text evidence="2">Belongs to the transaldolase family. Type 1 subfamily.</text>
</comment>
<dbReference type="SUPFAM" id="SSF51569">
    <property type="entry name" value="Aldolase"/>
    <property type="match status" value="1"/>
</dbReference>
<dbReference type="Gene3D" id="3.20.20.70">
    <property type="entry name" value="Aldolase class I"/>
    <property type="match status" value="1"/>
</dbReference>
<comment type="pathway">
    <text evidence="1 7">Carbohydrate degradation; pentose phosphate pathway; D-glyceraldehyde 3-phosphate and beta-D-fructose 6-phosphate from D-ribose 5-phosphate and D-xylulose 5-phosphate (non-oxidative stage): step 2/3.</text>
</comment>
<dbReference type="Pfam" id="PF00923">
    <property type="entry name" value="TAL_FSA"/>
    <property type="match status" value="1"/>
</dbReference>
<dbReference type="InterPro" id="IPR018225">
    <property type="entry name" value="Transaldolase_AS"/>
</dbReference>
<sequence>MASAHQDDTKKATMNSLAQLKKFTTVVADTGDFEAMKKYKPTDATTNPTLILNAANSEKFKPLIDEAISYGKKVDTDVEKQVEAAINKLLVLFAVEILKTIPGRVSLEVDPRLSFDKTKSIKKARTLIELCAEHGIPKERVLIKLASTWEGIEAAKVLEKDYGIHCNMTLLMCLAQAVACAEAKVTLISPFVGRILDWYTANGSKTYEPHKDPGVVSVRTIYNYFKKFDYKTVVMGASFRNENEIKELAGCDLLTISPALLEQLETSNGIVEKKLCVELAKEMNIQKIEMDEVKFRWMLNEDQMATEKLSEGIRRFAVDFRKLEALVQKLL</sequence>
<protein>
    <recommendedName>
        <fullName evidence="3 7">Transaldolase</fullName>
        <ecNumber evidence="3 7">2.2.1.2</ecNumber>
    </recommendedName>
</protein>